<proteinExistence type="inferred from homology"/>
<dbReference type="PANTHER" id="PTHR30026:SF22">
    <property type="entry name" value="OUTER MEMBRANE EFFLUX PROTEIN"/>
    <property type="match status" value="1"/>
</dbReference>
<comment type="subcellular location">
    <subcellularLocation>
        <location evidence="1">Cell outer membrane</location>
    </subcellularLocation>
</comment>
<dbReference type="EMBL" id="JBHTCC010000001">
    <property type="protein sequence ID" value="MFC7298177.1"/>
    <property type="molecule type" value="Genomic_DNA"/>
</dbReference>
<evidence type="ECO:0000259" key="9">
    <source>
        <dbReference type="Pfam" id="PF24125"/>
    </source>
</evidence>
<keyword evidence="5" id="KW-0812">Transmembrane</keyword>
<feature type="signal peptide" evidence="8">
    <location>
        <begin position="1"/>
        <end position="18"/>
    </location>
</feature>
<dbReference type="Proteomes" id="UP001596379">
    <property type="component" value="Unassembled WGS sequence"/>
</dbReference>
<dbReference type="PANTHER" id="PTHR30026">
    <property type="entry name" value="OUTER MEMBRANE PROTEIN TOLC"/>
    <property type="match status" value="1"/>
</dbReference>
<evidence type="ECO:0000256" key="2">
    <source>
        <dbReference type="ARBA" id="ARBA00007613"/>
    </source>
</evidence>
<dbReference type="SUPFAM" id="SSF54427">
    <property type="entry name" value="NTF2-like"/>
    <property type="match status" value="1"/>
</dbReference>
<comment type="similarity">
    <text evidence="2">Belongs to the outer membrane factor (OMF) (TC 1.B.17) family.</text>
</comment>
<dbReference type="Gene3D" id="3.10.450.50">
    <property type="match status" value="1"/>
</dbReference>
<feature type="chain" id="PRO_5047226196" evidence="8">
    <location>
        <begin position="19"/>
        <end position="644"/>
    </location>
</feature>
<dbReference type="Pfam" id="PF02321">
    <property type="entry name" value="OEP"/>
    <property type="match status" value="2"/>
</dbReference>
<dbReference type="NCBIfam" id="TIGR01844">
    <property type="entry name" value="type_I_sec_TolC"/>
    <property type="match status" value="1"/>
</dbReference>
<evidence type="ECO:0000256" key="8">
    <source>
        <dbReference type="SAM" id="SignalP"/>
    </source>
</evidence>
<evidence type="ECO:0000256" key="6">
    <source>
        <dbReference type="ARBA" id="ARBA00023136"/>
    </source>
</evidence>
<keyword evidence="4" id="KW-1134">Transmembrane beta strand</keyword>
<keyword evidence="6" id="KW-0472">Membrane</keyword>
<protein>
    <submittedName>
        <fullName evidence="10">TolC family outer membrane protein</fullName>
    </submittedName>
</protein>
<accession>A0ABW2J460</accession>
<dbReference type="InterPro" id="IPR010130">
    <property type="entry name" value="T1SS_OMP_TolC"/>
</dbReference>
<organism evidence="10 11">
    <name type="scientific">Herminiimonas aquatilis</name>
    <dbReference type="NCBI Taxonomy" id="345342"/>
    <lineage>
        <taxon>Bacteria</taxon>
        <taxon>Pseudomonadati</taxon>
        <taxon>Pseudomonadota</taxon>
        <taxon>Betaproteobacteria</taxon>
        <taxon>Burkholderiales</taxon>
        <taxon>Oxalobacteraceae</taxon>
        <taxon>Herminiimonas</taxon>
    </lineage>
</organism>
<gene>
    <name evidence="10" type="ORF">ACFQO0_06980</name>
</gene>
<dbReference type="Pfam" id="PF24125">
    <property type="entry name" value="Cds6_C"/>
    <property type="match status" value="1"/>
</dbReference>
<evidence type="ECO:0000313" key="10">
    <source>
        <dbReference type="EMBL" id="MFC7298177.1"/>
    </source>
</evidence>
<dbReference type="SUPFAM" id="SSF56954">
    <property type="entry name" value="Outer membrane efflux proteins (OEP)"/>
    <property type="match status" value="1"/>
</dbReference>
<feature type="domain" description="Cds6 C-terminal" evidence="9">
    <location>
        <begin position="532"/>
        <end position="636"/>
    </location>
</feature>
<evidence type="ECO:0000256" key="3">
    <source>
        <dbReference type="ARBA" id="ARBA00022448"/>
    </source>
</evidence>
<evidence type="ECO:0000256" key="5">
    <source>
        <dbReference type="ARBA" id="ARBA00022692"/>
    </source>
</evidence>
<sequence length="644" mass="70571">MRKIYWSLLLLLPLGVSAQTLKDAAQQAVLTNPEIEARVHAFEAADGERDVAFGAFLPRLDVAAGVGRDQYQQPVQTRSNRNSTTVTLTQLIYDGFATSNEVDRLDFARRVRLFELYDMTESTTLEVVRAYADVLRHRALTALSEENYVRHRSVFSQISEKTNAGVGRRVDLEQAAGRLALAESNLLIDTSNLYDVSARFQRLVGTAPGQNMAMPGDLNKNMPPNLNAALKIADRNPALLAAIENVRSANSSAKIRNAAFQPRFDFRLRSDRGDNLSSNTGPTGESRSNSAEIVMTWNLFNGGSDRARVRQYAEQINVARDLRDKTCRDLRQTLSIAYNDTRKLTEQLIYLDQHQLSIEKARDAYRMQFDIGQRSLLDVLDTENELFQAKRAYVNSDFDLSVAYARTNAGMGTLFASLGLARQAVSKLPDISESGEAPSGCPPLGPDSYVVDKDALNVRAEQLVRESAAVAASAAAARAAAANSTTPNGSIAVPGTVGTSATAPVVAPLVASQDVKPAAKQDESPAALRKALIESMSAWVHAWSGRNVADYLQAYSKNFKPPRGMTRDAWVAQRTASISNAQKIEVVLSDINVDVKGAKTATSTFVQNYRSSSYKDTVQKTLEWENLDGRWQIISETSQPVVAK</sequence>
<dbReference type="InterPro" id="IPR032710">
    <property type="entry name" value="NTF2-like_dom_sf"/>
</dbReference>
<keyword evidence="3" id="KW-0813">Transport</keyword>
<evidence type="ECO:0000256" key="1">
    <source>
        <dbReference type="ARBA" id="ARBA00004442"/>
    </source>
</evidence>
<dbReference type="Gene3D" id="1.20.1600.10">
    <property type="entry name" value="Outer membrane efflux proteins (OEP)"/>
    <property type="match status" value="1"/>
</dbReference>
<evidence type="ECO:0000313" key="11">
    <source>
        <dbReference type="Proteomes" id="UP001596379"/>
    </source>
</evidence>
<keyword evidence="8" id="KW-0732">Signal</keyword>
<dbReference type="InterPro" id="IPR056203">
    <property type="entry name" value="Cds6_C"/>
</dbReference>
<comment type="caution">
    <text evidence="10">The sequence shown here is derived from an EMBL/GenBank/DDBJ whole genome shotgun (WGS) entry which is preliminary data.</text>
</comment>
<dbReference type="InterPro" id="IPR003423">
    <property type="entry name" value="OMP_efflux"/>
</dbReference>
<dbReference type="RefSeq" id="WP_382233297.1">
    <property type="nucleotide sequence ID" value="NZ_JBHTCC010000001.1"/>
</dbReference>
<evidence type="ECO:0000256" key="7">
    <source>
        <dbReference type="ARBA" id="ARBA00023237"/>
    </source>
</evidence>
<evidence type="ECO:0000256" key="4">
    <source>
        <dbReference type="ARBA" id="ARBA00022452"/>
    </source>
</evidence>
<reference evidence="11" key="1">
    <citation type="journal article" date="2019" name="Int. J. Syst. Evol. Microbiol.">
        <title>The Global Catalogue of Microorganisms (GCM) 10K type strain sequencing project: providing services to taxonomists for standard genome sequencing and annotation.</title>
        <authorList>
            <consortium name="The Broad Institute Genomics Platform"/>
            <consortium name="The Broad Institute Genome Sequencing Center for Infectious Disease"/>
            <person name="Wu L."/>
            <person name="Ma J."/>
        </authorList>
    </citation>
    <scope>NUCLEOTIDE SEQUENCE [LARGE SCALE GENOMIC DNA]</scope>
    <source>
        <strain evidence="11">CCUG 36956</strain>
    </source>
</reference>
<name>A0ABW2J460_9BURK</name>
<keyword evidence="7" id="KW-0998">Cell outer membrane</keyword>
<keyword evidence="11" id="KW-1185">Reference proteome</keyword>
<dbReference type="InterPro" id="IPR051906">
    <property type="entry name" value="TolC-like"/>
</dbReference>